<evidence type="ECO:0000313" key="3">
    <source>
        <dbReference type="EMBL" id="RWS21088.1"/>
    </source>
</evidence>
<reference evidence="3 4" key="1">
    <citation type="journal article" date="2018" name="Gigascience">
        <title>Genomes of trombidid mites reveal novel predicted allergens and laterally-transferred genes associated with secondary metabolism.</title>
        <authorList>
            <person name="Dong X."/>
            <person name="Chaisiri K."/>
            <person name="Xia D."/>
            <person name="Armstrong S.D."/>
            <person name="Fang Y."/>
            <person name="Donnelly M.J."/>
            <person name="Kadowaki T."/>
            <person name="McGarry J.W."/>
            <person name="Darby A.C."/>
            <person name="Makepeace B.L."/>
        </authorList>
    </citation>
    <scope>NUCLEOTIDE SEQUENCE [LARGE SCALE GENOMIC DNA]</scope>
    <source>
        <strain evidence="3">UoL-UT</strain>
    </source>
</reference>
<proteinExistence type="predicted"/>
<evidence type="ECO:0000313" key="4">
    <source>
        <dbReference type="Proteomes" id="UP000288716"/>
    </source>
</evidence>
<feature type="compositionally biased region" description="Polar residues" evidence="1">
    <location>
        <begin position="200"/>
        <end position="212"/>
    </location>
</feature>
<dbReference type="InterPro" id="IPR036869">
    <property type="entry name" value="J_dom_sf"/>
</dbReference>
<dbReference type="SUPFAM" id="SSF46565">
    <property type="entry name" value="Chaperone J-domain"/>
    <property type="match status" value="1"/>
</dbReference>
<dbReference type="STRING" id="299467.A0A443S0L9"/>
<dbReference type="GO" id="GO:0051087">
    <property type="term" value="F:protein-folding chaperone binding"/>
    <property type="evidence" value="ECO:0007669"/>
    <property type="project" value="TreeGrafter"/>
</dbReference>
<dbReference type="CDD" id="cd06257">
    <property type="entry name" value="DnaJ"/>
    <property type="match status" value="1"/>
</dbReference>
<dbReference type="PROSITE" id="PS00636">
    <property type="entry name" value="DNAJ_1"/>
    <property type="match status" value="1"/>
</dbReference>
<dbReference type="AlphaFoldDB" id="A0A443S0L9"/>
<name>A0A443S0L9_9ACAR</name>
<feature type="compositionally biased region" description="Basic and acidic residues" evidence="1">
    <location>
        <begin position="217"/>
        <end position="228"/>
    </location>
</feature>
<dbReference type="GO" id="GO:0044183">
    <property type="term" value="F:protein folding chaperone"/>
    <property type="evidence" value="ECO:0007669"/>
    <property type="project" value="TreeGrafter"/>
</dbReference>
<keyword evidence="4" id="KW-1185">Reference proteome</keyword>
<dbReference type="PROSITE" id="PS50076">
    <property type="entry name" value="DNAJ_2"/>
    <property type="match status" value="1"/>
</dbReference>
<dbReference type="PANTHER" id="PTHR43948:SF10">
    <property type="entry name" value="MRJ, ISOFORM E"/>
    <property type="match status" value="1"/>
</dbReference>
<gene>
    <name evidence="3" type="ORF">B4U80_09465</name>
</gene>
<dbReference type="OrthoDB" id="66964at2759"/>
<dbReference type="SMART" id="SM00271">
    <property type="entry name" value="DnaJ"/>
    <property type="match status" value="1"/>
</dbReference>
<feature type="domain" description="J" evidence="2">
    <location>
        <begin position="10"/>
        <end position="76"/>
    </location>
</feature>
<dbReference type="EMBL" id="NCKV01013757">
    <property type="protein sequence ID" value="RWS21088.1"/>
    <property type="molecule type" value="Genomic_DNA"/>
</dbReference>
<sequence>MNGRGAPRKDYYAILEVPKDASNELIRKQYLKLALKWHPDKHPEDKQGAEQKFRDIREAYSVLKDPQQRRQYDSPSSYPMQGQQFHPFTRMHPQGKVHVFMNMENDDPFDLIEKHFRGHVQDMFADFGNFSNIINDFDREFQTGVGTTQSGAQVWGMSSRTTVNRNENGEQVVTKEVRKSDGSTEKTVIVNGRVVERQVTAPNQDRGQSQSQLPPPDENRDLYYDEQY</sequence>
<dbReference type="InterPro" id="IPR018253">
    <property type="entry name" value="DnaJ_domain_CS"/>
</dbReference>
<dbReference type="GO" id="GO:0051082">
    <property type="term" value="F:unfolded protein binding"/>
    <property type="evidence" value="ECO:0007669"/>
    <property type="project" value="TreeGrafter"/>
</dbReference>
<feature type="region of interest" description="Disordered" evidence="1">
    <location>
        <begin position="200"/>
        <end position="228"/>
    </location>
</feature>
<accession>A0A443S0L9</accession>
<dbReference type="GO" id="GO:0005737">
    <property type="term" value="C:cytoplasm"/>
    <property type="evidence" value="ECO:0007669"/>
    <property type="project" value="TreeGrafter"/>
</dbReference>
<dbReference type="PRINTS" id="PR00625">
    <property type="entry name" value="JDOMAIN"/>
</dbReference>
<dbReference type="InterPro" id="IPR001623">
    <property type="entry name" value="DnaJ_domain"/>
</dbReference>
<dbReference type="Pfam" id="PF00226">
    <property type="entry name" value="DnaJ"/>
    <property type="match status" value="1"/>
</dbReference>
<dbReference type="Gene3D" id="1.10.287.110">
    <property type="entry name" value="DnaJ domain"/>
    <property type="match status" value="1"/>
</dbReference>
<comment type="caution">
    <text evidence="3">The sequence shown here is derived from an EMBL/GenBank/DDBJ whole genome shotgun (WGS) entry which is preliminary data.</text>
</comment>
<dbReference type="VEuPathDB" id="VectorBase:LDEU010952"/>
<evidence type="ECO:0000259" key="2">
    <source>
        <dbReference type="PROSITE" id="PS50076"/>
    </source>
</evidence>
<protein>
    <recommendedName>
        <fullName evidence="2">J domain-containing protein</fullName>
    </recommendedName>
</protein>
<dbReference type="PANTHER" id="PTHR43948">
    <property type="entry name" value="DNAJ HOMOLOG SUBFAMILY B"/>
    <property type="match status" value="1"/>
</dbReference>
<evidence type="ECO:0000256" key="1">
    <source>
        <dbReference type="SAM" id="MobiDB-lite"/>
    </source>
</evidence>
<organism evidence="3 4">
    <name type="scientific">Leptotrombidium deliense</name>
    <dbReference type="NCBI Taxonomy" id="299467"/>
    <lineage>
        <taxon>Eukaryota</taxon>
        <taxon>Metazoa</taxon>
        <taxon>Ecdysozoa</taxon>
        <taxon>Arthropoda</taxon>
        <taxon>Chelicerata</taxon>
        <taxon>Arachnida</taxon>
        <taxon>Acari</taxon>
        <taxon>Acariformes</taxon>
        <taxon>Trombidiformes</taxon>
        <taxon>Prostigmata</taxon>
        <taxon>Anystina</taxon>
        <taxon>Parasitengona</taxon>
        <taxon>Trombiculoidea</taxon>
        <taxon>Trombiculidae</taxon>
        <taxon>Leptotrombidium</taxon>
    </lineage>
</organism>
<dbReference type="Proteomes" id="UP000288716">
    <property type="component" value="Unassembled WGS sequence"/>
</dbReference>